<dbReference type="Gramene" id="rna-AYBTSS11_LOCUS15500">
    <property type="protein sequence ID" value="CAJ1952816.1"/>
    <property type="gene ID" value="gene-AYBTSS11_LOCUS15500"/>
</dbReference>
<reference evidence="1" key="1">
    <citation type="submission" date="2023-10" db="EMBL/GenBank/DDBJ databases">
        <authorList>
            <person name="Domelevo Entfellner J.-B."/>
        </authorList>
    </citation>
    <scope>NUCLEOTIDE SEQUENCE</scope>
</reference>
<dbReference type="PANTHER" id="PTHR48476:SF1">
    <property type="entry name" value="SHORT-CHAIN DEHYDROGENASE TIC 32, CHLOROPLASTIC-LIKE"/>
    <property type="match status" value="1"/>
</dbReference>
<sequence length="98" mass="10542">DDGVDITANSLHPGAVTTKIHRYNCHAGLAGVLKILLGFAVKNVQQGAATTCYVALHPEVRGISGKYFADSKISKASSQGRDIELAKKLWEFSMNLIN</sequence>
<protein>
    <recommendedName>
        <fullName evidence="3">Short-chain dehydrogenase TIC 32, chloroplastic</fullName>
    </recommendedName>
</protein>
<dbReference type="PANTHER" id="PTHR48476">
    <property type="entry name" value="SHORT-CHAIN DEHYDROGENASE TIC 32, CHLOROPLASTIC-LIKE"/>
    <property type="match status" value="1"/>
</dbReference>
<proteinExistence type="predicted"/>
<evidence type="ECO:0000313" key="2">
    <source>
        <dbReference type="Proteomes" id="UP001189624"/>
    </source>
</evidence>
<organism evidence="1 2">
    <name type="scientific">Sphenostylis stenocarpa</name>
    <dbReference type="NCBI Taxonomy" id="92480"/>
    <lineage>
        <taxon>Eukaryota</taxon>
        <taxon>Viridiplantae</taxon>
        <taxon>Streptophyta</taxon>
        <taxon>Embryophyta</taxon>
        <taxon>Tracheophyta</taxon>
        <taxon>Spermatophyta</taxon>
        <taxon>Magnoliopsida</taxon>
        <taxon>eudicotyledons</taxon>
        <taxon>Gunneridae</taxon>
        <taxon>Pentapetalae</taxon>
        <taxon>rosids</taxon>
        <taxon>fabids</taxon>
        <taxon>Fabales</taxon>
        <taxon>Fabaceae</taxon>
        <taxon>Papilionoideae</taxon>
        <taxon>50 kb inversion clade</taxon>
        <taxon>NPAAA clade</taxon>
        <taxon>indigoferoid/millettioid clade</taxon>
        <taxon>Phaseoleae</taxon>
        <taxon>Sphenostylis</taxon>
    </lineage>
</organism>
<evidence type="ECO:0008006" key="3">
    <source>
        <dbReference type="Google" id="ProtNLM"/>
    </source>
</evidence>
<dbReference type="InterPro" id="IPR055280">
    <property type="entry name" value="TIC32"/>
</dbReference>
<keyword evidence="2" id="KW-1185">Reference proteome</keyword>
<accession>A0AA86SKD5</accession>
<dbReference type="AlphaFoldDB" id="A0AA86SKD5"/>
<name>A0AA86SKD5_9FABA</name>
<evidence type="ECO:0000313" key="1">
    <source>
        <dbReference type="EMBL" id="CAJ1952816.1"/>
    </source>
</evidence>
<dbReference type="Gene3D" id="3.40.50.720">
    <property type="entry name" value="NAD(P)-binding Rossmann-like Domain"/>
    <property type="match status" value="1"/>
</dbReference>
<gene>
    <name evidence="1" type="ORF">AYBTSS11_LOCUS15500</name>
</gene>
<feature type="non-terminal residue" evidence="1">
    <location>
        <position position="1"/>
    </location>
</feature>
<dbReference type="EMBL" id="OY731401">
    <property type="protein sequence ID" value="CAJ1952816.1"/>
    <property type="molecule type" value="Genomic_DNA"/>
</dbReference>
<dbReference type="Proteomes" id="UP001189624">
    <property type="component" value="Chromosome 4"/>
</dbReference>